<dbReference type="InterPro" id="IPR032710">
    <property type="entry name" value="NTF2-like_dom_sf"/>
</dbReference>
<dbReference type="SUPFAM" id="SSF54427">
    <property type="entry name" value="NTF2-like"/>
    <property type="match status" value="1"/>
</dbReference>
<organism evidence="2 3">
    <name type="scientific">Candidatus Glassbacteria bacterium GWA2_58_10</name>
    <dbReference type="NCBI Taxonomy" id="1817865"/>
    <lineage>
        <taxon>Bacteria</taxon>
        <taxon>Candidatus Glassiibacteriota</taxon>
    </lineage>
</organism>
<dbReference type="Proteomes" id="UP000176992">
    <property type="component" value="Unassembled WGS sequence"/>
</dbReference>
<protein>
    <submittedName>
        <fullName evidence="2">Polyketide cyclase</fullName>
    </submittedName>
</protein>
<dbReference type="InterPro" id="IPR037401">
    <property type="entry name" value="SnoaL-like"/>
</dbReference>
<dbReference type="EMBL" id="MFIV01000182">
    <property type="protein sequence ID" value="OGF98013.1"/>
    <property type="molecule type" value="Genomic_DNA"/>
</dbReference>
<reference evidence="2 3" key="1">
    <citation type="journal article" date="2016" name="Nat. Commun.">
        <title>Thousands of microbial genomes shed light on interconnected biogeochemical processes in an aquifer system.</title>
        <authorList>
            <person name="Anantharaman K."/>
            <person name="Brown C.T."/>
            <person name="Hug L.A."/>
            <person name="Sharon I."/>
            <person name="Castelle C.J."/>
            <person name="Probst A.J."/>
            <person name="Thomas B.C."/>
            <person name="Singh A."/>
            <person name="Wilkins M.J."/>
            <person name="Karaoz U."/>
            <person name="Brodie E.L."/>
            <person name="Williams K.H."/>
            <person name="Hubbard S.S."/>
            <person name="Banfield J.F."/>
        </authorList>
    </citation>
    <scope>NUCLEOTIDE SEQUENCE [LARGE SCALE GENOMIC DNA]</scope>
</reference>
<sequence>MKRKDIAKEFLRLAAGGKVREAYEKYVHPDFRHHNPYFRGDRESLLLGMEESAVMFPDKIFEAVRALEDGDLVAVHGRVRLKPDSPWIALFHIFRFEGNHIIEEWEAAQEVPPESPNKNGMF</sequence>
<dbReference type="Pfam" id="PF12680">
    <property type="entry name" value="SnoaL_2"/>
    <property type="match status" value="1"/>
</dbReference>
<name>A0A1F5YD01_9BACT</name>
<proteinExistence type="predicted"/>
<gene>
    <name evidence="2" type="ORF">A2Z86_09075</name>
</gene>
<evidence type="ECO:0000259" key="1">
    <source>
        <dbReference type="Pfam" id="PF12680"/>
    </source>
</evidence>
<evidence type="ECO:0000313" key="3">
    <source>
        <dbReference type="Proteomes" id="UP000176992"/>
    </source>
</evidence>
<dbReference type="Gene3D" id="3.10.450.50">
    <property type="match status" value="1"/>
</dbReference>
<comment type="caution">
    <text evidence="2">The sequence shown here is derived from an EMBL/GenBank/DDBJ whole genome shotgun (WGS) entry which is preliminary data.</text>
</comment>
<accession>A0A1F5YD01</accession>
<feature type="domain" description="SnoaL-like" evidence="1">
    <location>
        <begin position="9"/>
        <end position="103"/>
    </location>
</feature>
<dbReference type="AlphaFoldDB" id="A0A1F5YD01"/>
<evidence type="ECO:0000313" key="2">
    <source>
        <dbReference type="EMBL" id="OGF98013.1"/>
    </source>
</evidence>